<feature type="region of interest" description="Disordered" evidence="2">
    <location>
        <begin position="80"/>
        <end position="115"/>
    </location>
</feature>
<feature type="region of interest" description="Disordered" evidence="2">
    <location>
        <begin position="164"/>
        <end position="185"/>
    </location>
</feature>
<evidence type="ECO:0000256" key="1">
    <source>
        <dbReference type="ARBA" id="ARBA00010218"/>
    </source>
</evidence>
<dbReference type="OrthoDB" id="6255506at2759"/>
<gene>
    <name evidence="4" type="ORF">HG537_0A02460</name>
</gene>
<evidence type="ECO:0000259" key="3">
    <source>
        <dbReference type="Pfam" id="PF08574"/>
    </source>
</evidence>
<evidence type="ECO:0000256" key="2">
    <source>
        <dbReference type="SAM" id="MobiDB-lite"/>
    </source>
</evidence>
<dbReference type="GO" id="GO:0005737">
    <property type="term" value="C:cytoplasm"/>
    <property type="evidence" value="ECO:0007669"/>
    <property type="project" value="TreeGrafter"/>
</dbReference>
<reference evidence="4 5" key="1">
    <citation type="submission" date="2020-06" db="EMBL/GenBank/DDBJ databases">
        <title>The yeast mating-type switching endonuclease HO is a domesticated member of an unorthodox homing genetic element family.</title>
        <authorList>
            <person name="Coughlan A.Y."/>
            <person name="Lombardi L."/>
            <person name="Braun-Galleani S."/>
            <person name="Martos A.R."/>
            <person name="Galeote V."/>
            <person name="Bigey F."/>
            <person name="Dequin S."/>
            <person name="Byrne K.P."/>
            <person name="Wolfe K.H."/>
        </authorList>
    </citation>
    <scope>NUCLEOTIDE SEQUENCE [LARGE SCALE GENOMIC DNA]</scope>
    <source>
        <strain evidence="4 5">CBS2947</strain>
    </source>
</reference>
<evidence type="ECO:0000313" key="5">
    <source>
        <dbReference type="Proteomes" id="UP000510647"/>
    </source>
</evidence>
<dbReference type="EMBL" id="CP059267">
    <property type="protein sequence ID" value="QLQ77999.1"/>
    <property type="molecule type" value="Genomic_DNA"/>
</dbReference>
<dbReference type="InterPro" id="IPR040150">
    <property type="entry name" value="Iwr1"/>
</dbReference>
<dbReference type="PANTHER" id="PTHR28063">
    <property type="entry name" value="RNA POLYMERASE II NUCLEAR LOCALIZATION PROTEIN IWR1"/>
    <property type="match status" value="1"/>
</dbReference>
<dbReference type="PANTHER" id="PTHR28063:SF1">
    <property type="entry name" value="RNA POLYMERASE II NUCLEAR LOCALIZATION PROTEIN IWR1"/>
    <property type="match status" value="1"/>
</dbReference>
<feature type="domain" description="Transcription factor Iwr1" evidence="3">
    <location>
        <begin position="39"/>
        <end position="110"/>
    </location>
</feature>
<dbReference type="Proteomes" id="UP000510647">
    <property type="component" value="Chromosome 1"/>
</dbReference>
<feature type="region of interest" description="Disordered" evidence="2">
    <location>
        <begin position="1"/>
        <end position="26"/>
    </location>
</feature>
<keyword evidence="5" id="KW-1185">Reference proteome</keyword>
<accession>A0A7H9HL07</accession>
<comment type="similarity">
    <text evidence="1">Belongs to the IWR1/SLC7A6OS family.</text>
</comment>
<dbReference type="AlphaFoldDB" id="A0A7H9HL07"/>
<dbReference type="GO" id="GO:0006606">
    <property type="term" value="P:protein import into nucleus"/>
    <property type="evidence" value="ECO:0007669"/>
    <property type="project" value="InterPro"/>
</dbReference>
<sequence length="200" mass="23018">MIEEHLKLSEISSETNRKRKPSRKHFTGAAAQVVTIPSSDYVYDIYHLESVPAKEFDAYKEANDVGFVKIVYSDMDLVPEEDDDLADKPLSDDEDSNEENYYRNDYPEDEDDDRSILFGSEGEEIDENPAESYDDLFSRLGNNNNILSSLNAMNFVDLDADEIESDDNDKISDTRDSDEDPTIAYRDRIFGQLQRMIDQR</sequence>
<name>A0A7H9HL07_9SACH</name>
<evidence type="ECO:0000313" key="4">
    <source>
        <dbReference type="EMBL" id="QLQ77999.1"/>
    </source>
</evidence>
<organism evidence="4 5">
    <name type="scientific">Torulaspora globosa</name>
    <dbReference type="NCBI Taxonomy" id="48254"/>
    <lineage>
        <taxon>Eukaryota</taxon>
        <taxon>Fungi</taxon>
        <taxon>Dikarya</taxon>
        <taxon>Ascomycota</taxon>
        <taxon>Saccharomycotina</taxon>
        <taxon>Saccharomycetes</taxon>
        <taxon>Saccharomycetales</taxon>
        <taxon>Saccharomycetaceae</taxon>
        <taxon>Torulaspora</taxon>
    </lineage>
</organism>
<feature type="compositionally biased region" description="Basic residues" evidence="2">
    <location>
        <begin position="17"/>
        <end position="26"/>
    </location>
</feature>
<dbReference type="InterPro" id="IPR013883">
    <property type="entry name" value="TF_Iwr1_dom"/>
</dbReference>
<proteinExistence type="inferred from homology"/>
<dbReference type="Pfam" id="PF08574">
    <property type="entry name" value="Iwr1"/>
    <property type="match status" value="1"/>
</dbReference>
<protein>
    <recommendedName>
        <fullName evidence="3">Transcription factor Iwr1 domain-containing protein</fullName>
    </recommendedName>
</protein>